<feature type="domain" description="Protein kinase" evidence="1">
    <location>
        <begin position="25"/>
        <end position="298"/>
    </location>
</feature>
<dbReference type="EC" id="2.7.11.1" evidence="2"/>
<dbReference type="InterPro" id="IPR011009">
    <property type="entry name" value="Kinase-like_dom_sf"/>
</dbReference>
<dbReference type="SUPFAM" id="SSF56112">
    <property type="entry name" value="Protein kinase-like (PK-like)"/>
    <property type="match status" value="1"/>
</dbReference>
<sequence>MSSIHPTVRLANGTRINGLWHNRQYHIKQLLGEGARGSTYLVEASGKKMALKISRDPSVVTAEANILKKLQRAQSVSLGPSLIDVDDGYLPNRMKQSFYVMEYVQGKPMTSLVGKLSLVDLGRLMSRLLSELHQLHSMGYIFGDLKLDNMIFDDGLKRIRLVDVGGVTQVGRGIREYTSIYDRGFWRLGGRKADPTYDLFALAICLMHAERPLKFDSNGQQQMLWRFLSSSRRITPFQQVIKQALLGKYRDALHMKRDLDLALQQLSLSRPVQGRTTKTNTQRISERDLITLSGMVAFNGLMIYILL</sequence>
<dbReference type="GO" id="GO:0004674">
    <property type="term" value="F:protein serine/threonine kinase activity"/>
    <property type="evidence" value="ECO:0007669"/>
    <property type="project" value="UniProtKB-EC"/>
</dbReference>
<dbReference type="Gene3D" id="1.10.510.10">
    <property type="entry name" value="Transferase(Phosphotransferase) domain 1"/>
    <property type="match status" value="1"/>
</dbReference>
<organism evidence="2 3">
    <name type="scientific">Alkalibacillus salilacus</name>
    <dbReference type="NCBI Taxonomy" id="284582"/>
    <lineage>
        <taxon>Bacteria</taxon>
        <taxon>Bacillati</taxon>
        <taxon>Bacillota</taxon>
        <taxon>Bacilli</taxon>
        <taxon>Bacillales</taxon>
        <taxon>Bacillaceae</taxon>
        <taxon>Alkalibacillus</taxon>
    </lineage>
</organism>
<keyword evidence="2" id="KW-0418">Kinase</keyword>
<proteinExistence type="predicted"/>
<dbReference type="InterPro" id="IPR000719">
    <property type="entry name" value="Prot_kinase_dom"/>
</dbReference>
<evidence type="ECO:0000259" key="1">
    <source>
        <dbReference type="PROSITE" id="PS50011"/>
    </source>
</evidence>
<evidence type="ECO:0000313" key="3">
    <source>
        <dbReference type="Proteomes" id="UP001224359"/>
    </source>
</evidence>
<keyword evidence="3" id="KW-1185">Reference proteome</keyword>
<dbReference type="PROSITE" id="PS50011">
    <property type="entry name" value="PROTEIN_KINASE_DOM"/>
    <property type="match status" value="1"/>
</dbReference>
<dbReference type="SMART" id="SM00220">
    <property type="entry name" value="S_TKc"/>
    <property type="match status" value="1"/>
</dbReference>
<dbReference type="PANTHER" id="PTHR44167">
    <property type="entry name" value="OVARIAN-SPECIFIC SERINE/THREONINE-PROTEIN KINASE LOK-RELATED"/>
    <property type="match status" value="1"/>
</dbReference>
<comment type="caution">
    <text evidence="2">The sequence shown here is derived from an EMBL/GenBank/DDBJ whole genome shotgun (WGS) entry which is preliminary data.</text>
</comment>
<gene>
    <name evidence="2" type="ORF">J2S77_000415</name>
</gene>
<evidence type="ECO:0000313" key="2">
    <source>
        <dbReference type="EMBL" id="MDQ0158465.1"/>
    </source>
</evidence>
<dbReference type="Pfam" id="PF00069">
    <property type="entry name" value="Pkinase"/>
    <property type="match status" value="1"/>
</dbReference>
<reference evidence="2 3" key="1">
    <citation type="submission" date="2023-07" db="EMBL/GenBank/DDBJ databases">
        <title>Genomic Encyclopedia of Type Strains, Phase IV (KMG-IV): sequencing the most valuable type-strain genomes for metagenomic binning, comparative biology and taxonomic classification.</title>
        <authorList>
            <person name="Goeker M."/>
        </authorList>
    </citation>
    <scope>NUCLEOTIDE SEQUENCE [LARGE SCALE GENOMIC DNA]</scope>
    <source>
        <strain evidence="2 3">DSM 16460</strain>
    </source>
</reference>
<keyword evidence="2" id="KW-0808">Transferase</keyword>
<name>A0ABT9VC72_9BACI</name>
<dbReference type="PANTHER" id="PTHR44167:SF31">
    <property type="entry name" value="PROTEIN CBG02007"/>
    <property type="match status" value="1"/>
</dbReference>
<protein>
    <submittedName>
        <fullName evidence="2">Serine/threonine-protein kinase</fullName>
        <ecNumber evidence="2">2.7.11.1</ecNumber>
    </submittedName>
</protein>
<accession>A0ABT9VC72</accession>
<dbReference type="Proteomes" id="UP001224359">
    <property type="component" value="Unassembled WGS sequence"/>
</dbReference>
<dbReference type="EMBL" id="JAUSTQ010000001">
    <property type="protein sequence ID" value="MDQ0158465.1"/>
    <property type="molecule type" value="Genomic_DNA"/>
</dbReference>